<reference evidence="2 3" key="1">
    <citation type="journal article" date="2018" name="Sci. Rep.">
        <title>Genomic signatures of local adaptation to the degree of environmental predictability in rotifers.</title>
        <authorList>
            <person name="Franch-Gras L."/>
            <person name="Hahn C."/>
            <person name="Garcia-Roger E.M."/>
            <person name="Carmona M.J."/>
            <person name="Serra M."/>
            <person name="Gomez A."/>
        </authorList>
    </citation>
    <scope>NUCLEOTIDE SEQUENCE [LARGE SCALE GENOMIC DNA]</scope>
    <source>
        <strain evidence="2">HYR1</strain>
    </source>
</reference>
<dbReference type="AlphaFoldDB" id="A0A3M7QQJ8"/>
<keyword evidence="1" id="KW-1133">Transmembrane helix</keyword>
<evidence type="ECO:0000256" key="1">
    <source>
        <dbReference type="SAM" id="Phobius"/>
    </source>
</evidence>
<sequence length="73" mass="8409">MCTNFLDLSKLFYLISCSYSTIIYCFIIIKNILILFGVVIVQIPFKSENMTKMDAKLNQVFSPIGAYSFDNHE</sequence>
<keyword evidence="1" id="KW-0812">Transmembrane</keyword>
<comment type="caution">
    <text evidence="2">The sequence shown here is derived from an EMBL/GenBank/DDBJ whole genome shotgun (WGS) entry which is preliminary data.</text>
</comment>
<dbReference type="Proteomes" id="UP000276133">
    <property type="component" value="Unassembled WGS sequence"/>
</dbReference>
<organism evidence="2 3">
    <name type="scientific">Brachionus plicatilis</name>
    <name type="common">Marine rotifer</name>
    <name type="synonym">Brachionus muelleri</name>
    <dbReference type="NCBI Taxonomy" id="10195"/>
    <lineage>
        <taxon>Eukaryota</taxon>
        <taxon>Metazoa</taxon>
        <taxon>Spiralia</taxon>
        <taxon>Gnathifera</taxon>
        <taxon>Rotifera</taxon>
        <taxon>Eurotatoria</taxon>
        <taxon>Monogononta</taxon>
        <taxon>Pseudotrocha</taxon>
        <taxon>Ploima</taxon>
        <taxon>Brachionidae</taxon>
        <taxon>Brachionus</taxon>
    </lineage>
</organism>
<gene>
    <name evidence="2" type="ORF">BpHYR1_042878</name>
</gene>
<protein>
    <submittedName>
        <fullName evidence="2">Uncharacterized protein</fullName>
    </submittedName>
</protein>
<name>A0A3M7QQJ8_BRAPC</name>
<evidence type="ECO:0000313" key="3">
    <source>
        <dbReference type="Proteomes" id="UP000276133"/>
    </source>
</evidence>
<feature type="transmembrane region" description="Helical" evidence="1">
    <location>
        <begin position="12"/>
        <end position="43"/>
    </location>
</feature>
<keyword evidence="1" id="KW-0472">Membrane</keyword>
<dbReference type="EMBL" id="REGN01005367">
    <property type="protein sequence ID" value="RNA13612.1"/>
    <property type="molecule type" value="Genomic_DNA"/>
</dbReference>
<accession>A0A3M7QQJ8</accession>
<keyword evidence="3" id="KW-1185">Reference proteome</keyword>
<proteinExistence type="predicted"/>
<evidence type="ECO:0000313" key="2">
    <source>
        <dbReference type="EMBL" id="RNA13612.1"/>
    </source>
</evidence>